<feature type="domain" description="GmrSD restriction endonucleases N-terminal" evidence="1">
    <location>
        <begin position="13"/>
        <end position="151"/>
    </location>
</feature>
<dbReference type="EMBL" id="SMJU01000011">
    <property type="protein sequence ID" value="TDB62803.1"/>
    <property type="molecule type" value="Genomic_DNA"/>
</dbReference>
<dbReference type="Pfam" id="PF03235">
    <property type="entry name" value="GmrSD_N"/>
    <property type="match status" value="1"/>
</dbReference>
<dbReference type="PANTHER" id="PTHR39639">
    <property type="entry name" value="CHROMOSOME 16, WHOLE GENOME SHOTGUN SEQUENCE"/>
    <property type="match status" value="1"/>
</dbReference>
<dbReference type="InterPro" id="IPR004919">
    <property type="entry name" value="GmrSD_N"/>
</dbReference>
<dbReference type="AlphaFoldDB" id="A0A4R4K631"/>
<proteinExistence type="predicted"/>
<keyword evidence="3" id="KW-1185">Reference proteome</keyword>
<organism evidence="2 3">
    <name type="scientific">Arundinibacter roseus</name>
    <dbReference type="NCBI Taxonomy" id="2070510"/>
    <lineage>
        <taxon>Bacteria</taxon>
        <taxon>Pseudomonadati</taxon>
        <taxon>Bacteroidota</taxon>
        <taxon>Cytophagia</taxon>
        <taxon>Cytophagales</taxon>
        <taxon>Spirosomataceae</taxon>
        <taxon>Arundinibacter</taxon>
    </lineage>
</organism>
<dbReference type="Proteomes" id="UP000295706">
    <property type="component" value="Unassembled WGS sequence"/>
</dbReference>
<comment type="caution">
    <text evidence="2">The sequence shown here is derived from an EMBL/GenBank/DDBJ whole genome shotgun (WGS) entry which is preliminary data.</text>
</comment>
<dbReference type="RefSeq" id="WP_132120185.1">
    <property type="nucleotide sequence ID" value="NZ_SMJU01000011.1"/>
</dbReference>
<evidence type="ECO:0000313" key="3">
    <source>
        <dbReference type="Proteomes" id="UP000295706"/>
    </source>
</evidence>
<accession>A0A4R4K631</accession>
<evidence type="ECO:0000259" key="1">
    <source>
        <dbReference type="Pfam" id="PF03235"/>
    </source>
</evidence>
<reference evidence="2 3" key="1">
    <citation type="submission" date="2019-02" db="EMBL/GenBank/DDBJ databases">
        <title>Arundinibacter roseus gen. nov., sp. nov., a new member of the family Cytophagaceae.</title>
        <authorList>
            <person name="Szuroczki S."/>
            <person name="Khayer B."/>
            <person name="Sproer C."/>
            <person name="Toumi M."/>
            <person name="Szabo A."/>
            <person name="Felfoldi T."/>
            <person name="Schumann P."/>
            <person name="Toth E."/>
        </authorList>
    </citation>
    <scope>NUCLEOTIDE SEQUENCE [LARGE SCALE GENOMIC DNA]</scope>
    <source>
        <strain evidence="2 3">DMA-k-7a</strain>
    </source>
</reference>
<name>A0A4R4K631_9BACT</name>
<gene>
    <name evidence="2" type="ORF">EZE20_17885</name>
</gene>
<dbReference type="PANTHER" id="PTHR39639:SF1">
    <property type="entry name" value="DUF262 DOMAIN-CONTAINING PROTEIN"/>
    <property type="match status" value="1"/>
</dbReference>
<protein>
    <submittedName>
        <fullName evidence="2">DUF262 domain-containing protein</fullName>
    </submittedName>
</protein>
<sequence length="356" mass="42462">MTKYQVRSRELIDIVNEIKNKRLIMSPYFQRNLVWRQLHKVDFIKTILLGFPFPQIFIARGSIDLETMSTTSCIVDGQQRMNAIHEYLKNSFKVDNRFFSDLDPKEKEAFLKYQIPIIDLDIDNEDPEIIEIFQRLNRTFYALSGIEKLSTEYAASEFMLLAKFLTKEFKLNNTEEEDYLPLQIDPNIPNSFIEWASDKKIKFIDKLLIDEGIFTTYELTRQVHLTFTLNLMSTYISDFYNRNDFINRHLEEFAETFPRKDEVFEILEHASNKYIKLKLKKKSYWYNKANAFSIMCLFTKNWEQIKYLDEKEIKQKLEAFEQQVPPDYQIAAKEGVNNKQERLVRNKHLVTLILGE</sequence>
<evidence type="ECO:0000313" key="2">
    <source>
        <dbReference type="EMBL" id="TDB62803.1"/>
    </source>
</evidence>
<dbReference type="OrthoDB" id="9764212at2"/>